<evidence type="ECO:0000256" key="4">
    <source>
        <dbReference type="ARBA" id="ARBA00022603"/>
    </source>
</evidence>
<keyword evidence="7 9" id="KW-0234">DNA repair</keyword>
<dbReference type="GO" id="GO:0032259">
    <property type="term" value="P:methylation"/>
    <property type="evidence" value="ECO:0007669"/>
    <property type="project" value="UniProtKB-KW"/>
</dbReference>
<organism evidence="12 13">
    <name type="scientific">Aggregatibacter aphrophilus ATCC 33389</name>
    <dbReference type="NCBI Taxonomy" id="985008"/>
    <lineage>
        <taxon>Bacteria</taxon>
        <taxon>Pseudomonadati</taxon>
        <taxon>Pseudomonadota</taxon>
        <taxon>Gammaproteobacteria</taxon>
        <taxon>Pasteurellales</taxon>
        <taxon>Pasteurellaceae</taxon>
        <taxon>Aggregatibacter</taxon>
    </lineage>
</organism>
<dbReference type="Gene3D" id="3.30.160.70">
    <property type="entry name" value="Methylated DNA-protein cysteine methyltransferase domain"/>
    <property type="match status" value="1"/>
</dbReference>
<evidence type="ECO:0000256" key="9">
    <source>
        <dbReference type="HAMAP-Rule" id="MF_00772"/>
    </source>
</evidence>
<dbReference type="InterPro" id="IPR036631">
    <property type="entry name" value="MGMT_N_sf"/>
</dbReference>
<keyword evidence="3 9" id="KW-0963">Cytoplasm</keyword>
<feature type="domain" description="Methylguanine DNA methyltransferase ribonuclease-like" evidence="11">
    <location>
        <begin position="4"/>
        <end position="75"/>
    </location>
</feature>
<dbReference type="InterPro" id="IPR014048">
    <property type="entry name" value="MethylDNA_cys_MeTrfase_DNA-bd"/>
</dbReference>
<proteinExistence type="inferred from homology"/>
<dbReference type="GeneID" id="49635260"/>
<dbReference type="SUPFAM" id="SSF46767">
    <property type="entry name" value="Methylated DNA-protein cysteine methyltransferase, C-terminal domain"/>
    <property type="match status" value="1"/>
</dbReference>
<dbReference type="InterPro" id="IPR008332">
    <property type="entry name" value="MethylG_MeTrfase_N"/>
</dbReference>
<dbReference type="GO" id="GO:0006307">
    <property type="term" value="P:DNA alkylation repair"/>
    <property type="evidence" value="ECO:0007669"/>
    <property type="project" value="UniProtKB-UniRule"/>
</dbReference>
<evidence type="ECO:0000313" key="12">
    <source>
        <dbReference type="EMBL" id="VEF42210.1"/>
    </source>
</evidence>
<dbReference type="GO" id="GO:0005737">
    <property type="term" value="C:cytoplasm"/>
    <property type="evidence" value="ECO:0007669"/>
    <property type="project" value="UniProtKB-SubCell"/>
</dbReference>
<evidence type="ECO:0000256" key="3">
    <source>
        <dbReference type="ARBA" id="ARBA00022490"/>
    </source>
</evidence>
<protein>
    <recommendedName>
        <fullName evidence="9">Methylated-DNA--protein-cysteine methyltransferase</fullName>
        <ecNumber evidence="9">2.1.1.63</ecNumber>
    </recommendedName>
    <alternativeName>
        <fullName evidence="9">6-O-methylguanine-DNA methyltransferase</fullName>
        <shortName evidence="9">MGMT</shortName>
    </alternativeName>
    <alternativeName>
        <fullName evidence="9">O-6-methylguanine-DNA-alkyltransferase</fullName>
    </alternativeName>
</protein>
<evidence type="ECO:0000256" key="8">
    <source>
        <dbReference type="ARBA" id="ARBA00049348"/>
    </source>
</evidence>
<dbReference type="PANTHER" id="PTHR10815">
    <property type="entry name" value="METHYLATED-DNA--PROTEIN-CYSTEINE METHYLTRANSFERASE"/>
    <property type="match status" value="1"/>
</dbReference>
<dbReference type="Pfam" id="PF01035">
    <property type="entry name" value="DNA_binding_1"/>
    <property type="match status" value="1"/>
</dbReference>
<dbReference type="PANTHER" id="PTHR10815:SF5">
    <property type="entry name" value="METHYLATED-DNA--PROTEIN-CYSTEINE METHYLTRANSFERASE"/>
    <property type="match status" value="1"/>
</dbReference>
<gene>
    <name evidence="12" type="primary">ogt</name>
    <name evidence="12" type="ORF">NCTC5906_00844</name>
</gene>
<dbReference type="InterPro" id="IPR023546">
    <property type="entry name" value="MGMT"/>
</dbReference>
<comment type="catalytic activity">
    <reaction evidence="1 9">
        <text>a 4-O-methyl-thymidine in DNA + L-cysteinyl-[protein] = a thymidine in DNA + S-methyl-L-cysteinyl-[protein]</text>
        <dbReference type="Rhea" id="RHEA:53428"/>
        <dbReference type="Rhea" id="RHEA-COMP:10131"/>
        <dbReference type="Rhea" id="RHEA-COMP:10132"/>
        <dbReference type="Rhea" id="RHEA-COMP:13555"/>
        <dbReference type="Rhea" id="RHEA-COMP:13556"/>
        <dbReference type="ChEBI" id="CHEBI:29950"/>
        <dbReference type="ChEBI" id="CHEBI:82612"/>
        <dbReference type="ChEBI" id="CHEBI:137386"/>
        <dbReference type="ChEBI" id="CHEBI:137387"/>
        <dbReference type="EC" id="2.1.1.63"/>
    </reaction>
</comment>
<evidence type="ECO:0000259" key="11">
    <source>
        <dbReference type="Pfam" id="PF02870"/>
    </source>
</evidence>
<evidence type="ECO:0000256" key="5">
    <source>
        <dbReference type="ARBA" id="ARBA00022679"/>
    </source>
</evidence>
<sequence length="179" mass="19887">MTDIFYSYYQSPIGKLLMLAENDTLTNLDLELEQTAPNPKWIENNALPLFIQVKQALDRYFNGEKETFSTIPLAPKGTDFQQRIWQALCKITYGQTASYSGLAELINNPKAVRAVGGAVGSNPISIIIPCHRVLGKSCAITGFGGGLPAKRYLLNLEGIPFVDKGVEYVKQKLLKKYRT</sequence>
<reference evidence="12 13" key="1">
    <citation type="submission" date="2018-12" db="EMBL/GenBank/DDBJ databases">
        <authorList>
            <consortium name="Pathogen Informatics"/>
        </authorList>
    </citation>
    <scope>NUCLEOTIDE SEQUENCE [LARGE SCALE GENOMIC DNA]</scope>
    <source>
        <strain evidence="12 13">NCTC5906</strain>
    </source>
</reference>
<dbReference type="OrthoDB" id="9811249at2"/>
<dbReference type="FunFam" id="1.10.10.10:FF:000214">
    <property type="entry name" value="Methylated-DNA--protein-cysteine methyltransferase"/>
    <property type="match status" value="1"/>
</dbReference>
<dbReference type="InterPro" id="IPR036388">
    <property type="entry name" value="WH-like_DNA-bd_sf"/>
</dbReference>
<evidence type="ECO:0000256" key="7">
    <source>
        <dbReference type="ARBA" id="ARBA00023204"/>
    </source>
</evidence>
<evidence type="ECO:0000256" key="6">
    <source>
        <dbReference type="ARBA" id="ARBA00022763"/>
    </source>
</evidence>
<keyword evidence="6 9" id="KW-0227">DNA damage</keyword>
<comment type="function">
    <text evidence="9">Involved in the cellular defense against the biological effects of O6-methylguanine (O6-MeG) and O4-methylthymine (O4-MeT) in DNA. Repairs the methylated nucleobase in DNA by stoichiometrically transferring the methyl group to a cysteine residue in the enzyme. This is a suicide reaction: the enzyme is irreversibly inactivated.</text>
</comment>
<dbReference type="GO" id="GO:0003908">
    <property type="term" value="F:methylated-DNA-[protein]-cysteine S-methyltransferase activity"/>
    <property type="evidence" value="ECO:0007669"/>
    <property type="project" value="UniProtKB-UniRule"/>
</dbReference>
<dbReference type="AlphaFoldDB" id="A0A448F7Y4"/>
<comment type="miscellaneous">
    <text evidence="9">This enzyme catalyzes only one turnover and therefore is not strictly catalytic. According to one definition, an enzyme is a biocatalyst that acts repeatedly and over many reaction cycles.</text>
</comment>
<evidence type="ECO:0000259" key="10">
    <source>
        <dbReference type="Pfam" id="PF01035"/>
    </source>
</evidence>
<dbReference type="EC" id="2.1.1.63" evidence="9"/>
<keyword evidence="5 9" id="KW-0808">Transferase</keyword>
<dbReference type="Pfam" id="PF02870">
    <property type="entry name" value="Methyltransf_1N"/>
    <property type="match status" value="1"/>
</dbReference>
<accession>A0A448F7Y4</accession>
<keyword evidence="4 9" id="KW-0489">Methyltransferase</keyword>
<dbReference type="EMBL" id="LR134327">
    <property type="protein sequence ID" value="VEF42210.1"/>
    <property type="molecule type" value="Genomic_DNA"/>
</dbReference>
<feature type="domain" description="Methylated-DNA-[protein]-cysteine S-methyltransferase DNA binding" evidence="10">
    <location>
        <begin position="79"/>
        <end position="159"/>
    </location>
</feature>
<evidence type="ECO:0000256" key="2">
    <source>
        <dbReference type="ARBA" id="ARBA00008711"/>
    </source>
</evidence>
<dbReference type="Proteomes" id="UP000272690">
    <property type="component" value="Chromosome"/>
</dbReference>
<comment type="catalytic activity">
    <reaction evidence="8 9">
        <text>a 6-O-methyl-2'-deoxyguanosine in DNA + L-cysteinyl-[protein] = S-methyl-L-cysteinyl-[protein] + a 2'-deoxyguanosine in DNA</text>
        <dbReference type="Rhea" id="RHEA:24000"/>
        <dbReference type="Rhea" id="RHEA-COMP:10131"/>
        <dbReference type="Rhea" id="RHEA-COMP:10132"/>
        <dbReference type="Rhea" id="RHEA-COMP:11367"/>
        <dbReference type="Rhea" id="RHEA-COMP:11368"/>
        <dbReference type="ChEBI" id="CHEBI:29950"/>
        <dbReference type="ChEBI" id="CHEBI:82612"/>
        <dbReference type="ChEBI" id="CHEBI:85445"/>
        <dbReference type="ChEBI" id="CHEBI:85448"/>
        <dbReference type="EC" id="2.1.1.63"/>
    </reaction>
</comment>
<dbReference type="CDD" id="cd06445">
    <property type="entry name" value="ATase"/>
    <property type="match status" value="1"/>
</dbReference>
<dbReference type="HAMAP" id="MF_00772">
    <property type="entry name" value="OGT"/>
    <property type="match status" value="1"/>
</dbReference>
<dbReference type="NCBIfam" id="TIGR00589">
    <property type="entry name" value="ogt"/>
    <property type="match status" value="1"/>
</dbReference>
<feature type="active site" description="Nucleophile; methyl group acceptor" evidence="9">
    <location>
        <position position="130"/>
    </location>
</feature>
<comment type="similarity">
    <text evidence="2 9">Belongs to the MGMT family.</text>
</comment>
<evidence type="ECO:0000313" key="13">
    <source>
        <dbReference type="Proteomes" id="UP000272690"/>
    </source>
</evidence>
<dbReference type="InterPro" id="IPR001497">
    <property type="entry name" value="MethylDNA_cys_MeTrfase_AS"/>
</dbReference>
<comment type="subcellular location">
    <subcellularLocation>
        <location evidence="9">Cytoplasm</location>
    </subcellularLocation>
</comment>
<dbReference type="InterPro" id="IPR036217">
    <property type="entry name" value="MethylDNA_cys_MeTrfase_DNAb"/>
</dbReference>
<dbReference type="PROSITE" id="PS00374">
    <property type="entry name" value="MGMT"/>
    <property type="match status" value="1"/>
</dbReference>
<dbReference type="SUPFAM" id="SSF53155">
    <property type="entry name" value="Methylated DNA-protein cysteine methyltransferase domain"/>
    <property type="match status" value="1"/>
</dbReference>
<dbReference type="Gene3D" id="1.10.10.10">
    <property type="entry name" value="Winged helix-like DNA-binding domain superfamily/Winged helix DNA-binding domain"/>
    <property type="match status" value="1"/>
</dbReference>
<dbReference type="RefSeq" id="WP_005704303.1">
    <property type="nucleotide sequence ID" value="NZ_AEWB02000016.1"/>
</dbReference>
<evidence type="ECO:0000256" key="1">
    <source>
        <dbReference type="ARBA" id="ARBA00001286"/>
    </source>
</evidence>
<name>A0A448F7Y4_AGGAP</name>